<organism evidence="5 6">
    <name type="scientific">Micromonospora tarensis</name>
    <dbReference type="NCBI Taxonomy" id="2806100"/>
    <lineage>
        <taxon>Bacteria</taxon>
        <taxon>Bacillati</taxon>
        <taxon>Actinomycetota</taxon>
        <taxon>Actinomycetes</taxon>
        <taxon>Micromonosporales</taxon>
        <taxon>Micromonosporaceae</taxon>
        <taxon>Micromonospora</taxon>
    </lineage>
</organism>
<name>A0ABS1YF19_9ACTN</name>
<dbReference type="Gene3D" id="3.40.366.10">
    <property type="entry name" value="Malonyl-Coenzyme A Acyl Carrier Protein, domain 2"/>
    <property type="match status" value="1"/>
</dbReference>
<protein>
    <recommendedName>
        <fullName evidence="4">Polyketide synthase C-terminal extension domain-containing protein</fullName>
    </recommendedName>
</protein>
<evidence type="ECO:0000313" key="5">
    <source>
        <dbReference type="EMBL" id="MBM0276019.1"/>
    </source>
</evidence>
<feature type="transmembrane region" description="Helical" evidence="3">
    <location>
        <begin position="229"/>
        <end position="256"/>
    </location>
</feature>
<dbReference type="InterPro" id="IPR050091">
    <property type="entry name" value="PKS_NRPS_Biosynth_Enz"/>
</dbReference>
<evidence type="ECO:0000259" key="4">
    <source>
        <dbReference type="Pfam" id="PF16197"/>
    </source>
</evidence>
<dbReference type="PANTHER" id="PTHR43775:SF37">
    <property type="entry name" value="SI:DKEY-61P9.11"/>
    <property type="match status" value="1"/>
</dbReference>
<evidence type="ECO:0000256" key="3">
    <source>
        <dbReference type="SAM" id="Phobius"/>
    </source>
</evidence>
<gene>
    <name evidence="5" type="ORF">JM949_11510</name>
</gene>
<evidence type="ECO:0000313" key="6">
    <source>
        <dbReference type="Proteomes" id="UP000622245"/>
    </source>
</evidence>
<dbReference type="Gene3D" id="3.30.70.3290">
    <property type="match status" value="2"/>
</dbReference>
<dbReference type="InterPro" id="IPR016039">
    <property type="entry name" value="Thiolase-like"/>
</dbReference>
<comment type="caution">
    <text evidence="5">The sequence shown here is derived from an EMBL/GenBank/DDBJ whole genome shotgun (WGS) entry which is preliminary data.</text>
</comment>
<dbReference type="InterPro" id="IPR001227">
    <property type="entry name" value="Ac_transferase_dom_sf"/>
</dbReference>
<keyword evidence="1" id="KW-0596">Phosphopantetheine</keyword>
<evidence type="ECO:0000256" key="1">
    <source>
        <dbReference type="ARBA" id="ARBA00022450"/>
    </source>
</evidence>
<accession>A0ABS1YF19</accession>
<dbReference type="Gene3D" id="3.40.47.10">
    <property type="match status" value="1"/>
</dbReference>
<feature type="domain" description="Polyketide synthase C-terminal extension" evidence="4">
    <location>
        <begin position="25"/>
        <end position="135"/>
    </location>
</feature>
<reference evidence="5 6" key="1">
    <citation type="submission" date="2021-01" db="EMBL/GenBank/DDBJ databases">
        <title>Draft genome sequence of Micromonospora sp. strain STR1s_6.</title>
        <authorList>
            <person name="Karlyshev A."/>
            <person name="Jawad R."/>
        </authorList>
    </citation>
    <scope>NUCLEOTIDE SEQUENCE [LARGE SCALE GENOMIC DNA]</scope>
    <source>
        <strain evidence="5 6">STR1S-6</strain>
    </source>
</reference>
<keyword evidence="2" id="KW-0597">Phosphoprotein</keyword>
<dbReference type="EMBL" id="JAEVHL010000040">
    <property type="protein sequence ID" value="MBM0276019.1"/>
    <property type="molecule type" value="Genomic_DNA"/>
</dbReference>
<sequence length="385" mass="40974">MIGLIKTVLALTHRTIPPIAHLRTPNPAIRLDGSVFELPSTARPWASVDGVRRAGVSAFGIGGTNAHVVLEQAPPTRPRPRRHVPQLLLVSAKTAAVAQDSLDRVTAFAAETAPGELADLAYTLRTGRAELQWRAALLTLAHGEATGVRRVDEAARARGVALHLTGAGELTGNRPNYDADPVYRRTVDEGVALLRGHHLGDGVRERCDRLLACVGLTRSLISRGVTPRALAGSGVGVLAGAVVAAVMSLAYALALLRGADAPDVRLNPAELPLHVDGRPDDHAYWRAQAARPAASVPLPDEPDRVLWVEVGTSVTPHLGADQPPLPADRHARVLATVGALWQSGLTDGWDPVHDTGRRRLPAPTYPFAATRHYLDAPGANPNRER</sequence>
<keyword evidence="3" id="KW-0472">Membrane</keyword>
<dbReference type="SUPFAM" id="SSF53901">
    <property type="entry name" value="Thiolase-like"/>
    <property type="match status" value="1"/>
</dbReference>
<keyword evidence="3" id="KW-1133">Transmembrane helix</keyword>
<dbReference type="Proteomes" id="UP000622245">
    <property type="component" value="Unassembled WGS sequence"/>
</dbReference>
<dbReference type="RefSeq" id="WP_203148376.1">
    <property type="nucleotide sequence ID" value="NZ_JAEVHL010000040.1"/>
</dbReference>
<dbReference type="InterPro" id="IPR032821">
    <property type="entry name" value="PKS_assoc"/>
</dbReference>
<dbReference type="PANTHER" id="PTHR43775">
    <property type="entry name" value="FATTY ACID SYNTHASE"/>
    <property type="match status" value="1"/>
</dbReference>
<proteinExistence type="predicted"/>
<evidence type="ECO:0000256" key="2">
    <source>
        <dbReference type="ARBA" id="ARBA00022553"/>
    </source>
</evidence>
<keyword evidence="3" id="KW-0812">Transmembrane</keyword>
<keyword evidence="6" id="KW-1185">Reference proteome</keyword>
<dbReference type="Pfam" id="PF16197">
    <property type="entry name" value="KAsynt_C_assoc"/>
    <property type="match status" value="1"/>
</dbReference>